<dbReference type="PANTHER" id="PTHR13932">
    <property type="entry name" value="COPROPORPHYRINIGEN III OXIDASE"/>
    <property type="match status" value="1"/>
</dbReference>
<organism evidence="4 5">
    <name type="scientific">Lacihabitans lacunae</name>
    <dbReference type="NCBI Taxonomy" id="1028214"/>
    <lineage>
        <taxon>Bacteria</taxon>
        <taxon>Pseudomonadati</taxon>
        <taxon>Bacteroidota</taxon>
        <taxon>Cytophagia</taxon>
        <taxon>Cytophagales</taxon>
        <taxon>Leadbetterellaceae</taxon>
        <taxon>Lacihabitans</taxon>
    </lineage>
</organism>
<evidence type="ECO:0000256" key="1">
    <source>
        <dbReference type="ARBA" id="ARBA00006100"/>
    </source>
</evidence>
<protein>
    <recommendedName>
        <fullName evidence="2">Heme chaperone HemW</fullName>
    </recommendedName>
</protein>
<keyword evidence="2" id="KW-0349">Heme</keyword>
<dbReference type="PANTHER" id="PTHR13932:SF5">
    <property type="entry name" value="RADICAL S-ADENOSYL METHIONINE DOMAIN-CONTAINING PROTEIN 1, MITOCHONDRIAL"/>
    <property type="match status" value="1"/>
</dbReference>
<comment type="similarity">
    <text evidence="1">Belongs to the anaerobic coproporphyrinogen-III oxidase family. HemW subfamily.</text>
</comment>
<comment type="caution">
    <text evidence="4">The sequence shown here is derived from an EMBL/GenBank/DDBJ whole genome shotgun (WGS) entry which is preliminary data.</text>
</comment>
<evidence type="ECO:0000259" key="3">
    <source>
        <dbReference type="PROSITE" id="PS51918"/>
    </source>
</evidence>
<keyword evidence="5" id="KW-1185">Reference proteome</keyword>
<evidence type="ECO:0000313" key="4">
    <source>
        <dbReference type="EMBL" id="MFC3809810.1"/>
    </source>
</evidence>
<dbReference type="RefSeq" id="WP_379835340.1">
    <property type="nucleotide sequence ID" value="NZ_JBHRYQ010000001.1"/>
</dbReference>
<keyword evidence="2" id="KW-0004">4Fe-4S</keyword>
<comment type="subcellular location">
    <subcellularLocation>
        <location evidence="2">Cytoplasm</location>
    </subcellularLocation>
</comment>
<dbReference type="SFLD" id="SFLDF00288">
    <property type="entry name" value="HemN-like__clustered_with_nucl"/>
    <property type="match status" value="1"/>
</dbReference>
<keyword evidence="2" id="KW-0408">Iron</keyword>
<keyword evidence="2" id="KW-0963">Cytoplasm</keyword>
<evidence type="ECO:0000313" key="5">
    <source>
        <dbReference type="Proteomes" id="UP001595616"/>
    </source>
</evidence>
<dbReference type="Proteomes" id="UP001595616">
    <property type="component" value="Unassembled WGS sequence"/>
</dbReference>
<dbReference type="InterPro" id="IPR058240">
    <property type="entry name" value="rSAM_sf"/>
</dbReference>
<keyword evidence="2" id="KW-0143">Chaperone</keyword>
<dbReference type="SFLD" id="SFLDS00029">
    <property type="entry name" value="Radical_SAM"/>
    <property type="match status" value="1"/>
</dbReference>
<evidence type="ECO:0000256" key="2">
    <source>
        <dbReference type="RuleBase" id="RU364116"/>
    </source>
</evidence>
<dbReference type="PROSITE" id="PS51918">
    <property type="entry name" value="RADICAL_SAM"/>
    <property type="match status" value="1"/>
</dbReference>
<keyword evidence="2" id="KW-0949">S-adenosyl-L-methionine</keyword>
<keyword evidence="2" id="KW-0479">Metal-binding</keyword>
<feature type="domain" description="Radical SAM core" evidence="3">
    <location>
        <begin position="1"/>
        <end position="234"/>
    </location>
</feature>
<dbReference type="SMART" id="SM00729">
    <property type="entry name" value="Elp3"/>
    <property type="match status" value="1"/>
</dbReference>
<dbReference type="InterPro" id="IPR004559">
    <property type="entry name" value="HemW-like"/>
</dbReference>
<dbReference type="InterPro" id="IPR023404">
    <property type="entry name" value="rSAM_horseshoe"/>
</dbReference>
<dbReference type="NCBIfam" id="TIGR00539">
    <property type="entry name" value="hemN_rel"/>
    <property type="match status" value="1"/>
</dbReference>
<keyword evidence="2" id="KW-0411">Iron-sulfur</keyword>
<dbReference type="SFLD" id="SFLDG01065">
    <property type="entry name" value="anaerobic_coproporphyrinogen-I"/>
    <property type="match status" value="1"/>
</dbReference>
<dbReference type="Pfam" id="PF04055">
    <property type="entry name" value="Radical_SAM"/>
    <property type="match status" value="1"/>
</dbReference>
<dbReference type="SUPFAM" id="SSF102114">
    <property type="entry name" value="Radical SAM enzymes"/>
    <property type="match status" value="1"/>
</dbReference>
<gene>
    <name evidence="4" type="primary">hemW</name>
    <name evidence="4" type="ORF">ACFOOI_04010</name>
</gene>
<sequence>MHLYLHVPFCKKACHYCDFHFVTNTSRKTEMVAAMVKELELQKDFLKQKSLKTIYFGGGTPSLLEFADFELIFSKIKSIYDLSQIEEITLEANPDDISLENIKTWKHFGVNRISLGIQTFDESALNFMNRAHTRADAITSLEMLIADGLPNISVDLIYSLIDQNGELGHEVLKQDLEIIAKYNLPHVSAYNLTIENKTVLGAWKKQGKLKEVEDEYAEEQFNILTKTLKELGYEQYEVSNFAKNGAYAVHNTSYWKNKAYLGIGPSAHSYDLEKRFANVANNAKYIKALDAGHLATQEEILSITDKVNDYILCGLRTIWGINISILKEIAGEVPKEFYEALNEFIMNGWVTMRTQNIVITEKGRIFSDRITSSLFFE</sequence>
<dbReference type="SFLD" id="SFLDF00562">
    <property type="entry name" value="HemN-like__clustered_with_heat"/>
    <property type="match status" value="1"/>
</dbReference>
<dbReference type="InterPro" id="IPR006638">
    <property type="entry name" value="Elp3/MiaA/NifB-like_rSAM"/>
</dbReference>
<dbReference type="Gene3D" id="3.80.30.20">
    <property type="entry name" value="tm_1862 like domain"/>
    <property type="match status" value="1"/>
</dbReference>
<dbReference type="EMBL" id="JBHRYQ010000001">
    <property type="protein sequence ID" value="MFC3809810.1"/>
    <property type="molecule type" value="Genomic_DNA"/>
</dbReference>
<proteinExistence type="inferred from homology"/>
<name>A0ABV7YS56_9BACT</name>
<accession>A0ABV7YS56</accession>
<reference evidence="5" key="1">
    <citation type="journal article" date="2019" name="Int. J. Syst. Evol. Microbiol.">
        <title>The Global Catalogue of Microorganisms (GCM) 10K type strain sequencing project: providing services to taxonomists for standard genome sequencing and annotation.</title>
        <authorList>
            <consortium name="The Broad Institute Genomics Platform"/>
            <consortium name="The Broad Institute Genome Sequencing Center for Infectious Disease"/>
            <person name="Wu L."/>
            <person name="Ma J."/>
        </authorList>
    </citation>
    <scope>NUCLEOTIDE SEQUENCE [LARGE SCALE GENOMIC DNA]</scope>
    <source>
        <strain evidence="5">CECT 7956</strain>
    </source>
</reference>
<comment type="function">
    <text evidence="2">Probably acts as a heme chaperone, transferring heme to an unknown acceptor. Binds one molecule of heme per monomer, possibly covalently. Binds 1 [4Fe-4S] cluster. The cluster is coordinated with 3 cysteines and an exchangeable S-adenosyl-L-methionine.</text>
</comment>
<dbReference type="InterPro" id="IPR007197">
    <property type="entry name" value="rSAM"/>
</dbReference>
<dbReference type="InterPro" id="IPR034505">
    <property type="entry name" value="Coproporphyrinogen-III_oxidase"/>
</dbReference>